<name>A0A846HJ71_9CYAN</name>
<dbReference type="InterPro" id="IPR011335">
    <property type="entry name" value="Restrct_endonuc-II-like"/>
</dbReference>
<dbReference type="InterPro" id="IPR012296">
    <property type="entry name" value="Nuclease_put_TT1808"/>
</dbReference>
<dbReference type="CDD" id="cd06260">
    <property type="entry name" value="DUF820-like"/>
    <property type="match status" value="1"/>
</dbReference>
<gene>
    <name evidence="2" type="ORF">PI95_029090</name>
</gene>
<dbReference type="PANTHER" id="PTHR34107:SF5">
    <property type="entry name" value="SLL1355 PROTEIN"/>
    <property type="match status" value="1"/>
</dbReference>
<dbReference type="InterPro" id="IPR008538">
    <property type="entry name" value="Uma2"/>
</dbReference>
<keyword evidence="3" id="KW-1185">Reference proteome</keyword>
<dbReference type="RefSeq" id="WP_039741390.1">
    <property type="nucleotide sequence ID" value="NZ_JTCM02000112.1"/>
</dbReference>
<proteinExistence type="predicted"/>
<keyword evidence="2" id="KW-0255">Endonuclease</keyword>
<dbReference type="EMBL" id="JTCM02000112">
    <property type="protein sequence ID" value="NEU76461.1"/>
    <property type="molecule type" value="Genomic_DNA"/>
</dbReference>
<organism evidence="2 3">
    <name type="scientific">Hassallia byssoidea VB512170</name>
    <dbReference type="NCBI Taxonomy" id="1304833"/>
    <lineage>
        <taxon>Bacteria</taxon>
        <taxon>Bacillati</taxon>
        <taxon>Cyanobacteriota</taxon>
        <taxon>Cyanophyceae</taxon>
        <taxon>Nostocales</taxon>
        <taxon>Tolypothrichaceae</taxon>
        <taxon>Hassallia</taxon>
    </lineage>
</organism>
<comment type="caution">
    <text evidence="2">The sequence shown here is derived from an EMBL/GenBank/DDBJ whole genome shotgun (WGS) entry which is preliminary data.</text>
</comment>
<keyword evidence="2" id="KW-0378">Hydrolase</keyword>
<dbReference type="SUPFAM" id="SSF52980">
    <property type="entry name" value="Restriction endonuclease-like"/>
    <property type="match status" value="1"/>
</dbReference>
<evidence type="ECO:0000259" key="1">
    <source>
        <dbReference type="Pfam" id="PF05685"/>
    </source>
</evidence>
<dbReference type="Pfam" id="PF05685">
    <property type="entry name" value="Uma2"/>
    <property type="match status" value="1"/>
</dbReference>
<sequence>MTIASKPQLTLDEFLQLPETKPASEFLNGEIIQKPMPQGEHSLIQITLCEVINKVAKSPKIAHAFPELRCTFGGNSIVPDVSVFRWARIPLTSSGRIANRFEIQPDWAIEILSPDQRQTKVLSNLLHCCRNGTELGWLIYPEDESVLAVFPGQQVEIYTGASQLPILNGIELELTVEEIFSWLTLS</sequence>
<keyword evidence="2" id="KW-0540">Nuclease</keyword>
<dbReference type="AlphaFoldDB" id="A0A846HJ71"/>
<evidence type="ECO:0000313" key="3">
    <source>
        <dbReference type="Proteomes" id="UP000031549"/>
    </source>
</evidence>
<feature type="domain" description="Putative restriction endonuclease" evidence="1">
    <location>
        <begin position="11"/>
        <end position="176"/>
    </location>
</feature>
<reference evidence="2 3" key="1">
    <citation type="journal article" date="2015" name="Genome Announc.">
        <title>Draft Genome Sequence of Cyanobacterium Hassallia byssoidea Strain VB512170, Isolated from Monuments in India.</title>
        <authorList>
            <person name="Singh D."/>
            <person name="Chandrababunaidu M.M."/>
            <person name="Panda A."/>
            <person name="Sen D."/>
            <person name="Bhattacharyya S."/>
            <person name="Adhikary S.P."/>
            <person name="Tripathy S."/>
        </authorList>
    </citation>
    <scope>NUCLEOTIDE SEQUENCE [LARGE SCALE GENOMIC DNA]</scope>
    <source>
        <strain evidence="2 3">VB512170</strain>
    </source>
</reference>
<dbReference type="Gene3D" id="3.90.1570.10">
    <property type="entry name" value="tt1808, chain A"/>
    <property type="match status" value="1"/>
</dbReference>
<evidence type="ECO:0000313" key="2">
    <source>
        <dbReference type="EMBL" id="NEU76461.1"/>
    </source>
</evidence>
<dbReference type="GO" id="GO:0004519">
    <property type="term" value="F:endonuclease activity"/>
    <property type="evidence" value="ECO:0007669"/>
    <property type="project" value="UniProtKB-KW"/>
</dbReference>
<accession>A0A846HJ71</accession>
<dbReference type="PANTHER" id="PTHR34107">
    <property type="entry name" value="SLL0198 PROTEIN-RELATED"/>
    <property type="match status" value="1"/>
</dbReference>
<dbReference type="Proteomes" id="UP000031549">
    <property type="component" value="Unassembled WGS sequence"/>
</dbReference>
<protein>
    <submittedName>
        <fullName evidence="2">Uma2 family endonuclease</fullName>
    </submittedName>
</protein>